<evidence type="ECO:0000313" key="1">
    <source>
        <dbReference type="EMBL" id="RAG81274.1"/>
    </source>
</evidence>
<proteinExistence type="predicted"/>
<accession>A0A2X0I8Q5</accession>
<dbReference type="Gene3D" id="3.30.70.100">
    <property type="match status" value="1"/>
</dbReference>
<dbReference type="InterPro" id="IPR011008">
    <property type="entry name" value="Dimeric_a/b-barrel"/>
</dbReference>
<sequence length="99" mass="10630">MTSRLGLLARIDARPENADKVERMLTDAVDLARQEEGTVTWFAFRLGAASFGIFDTFADEQGRTDHLNGRIAAALGDSVALLATAPTIEQVDILAATPL</sequence>
<organism evidence="1 2">
    <name type="scientific">Streptacidiphilus pinicola</name>
    <dbReference type="NCBI Taxonomy" id="2219663"/>
    <lineage>
        <taxon>Bacteria</taxon>
        <taxon>Bacillati</taxon>
        <taxon>Actinomycetota</taxon>
        <taxon>Actinomycetes</taxon>
        <taxon>Kitasatosporales</taxon>
        <taxon>Streptomycetaceae</taxon>
        <taxon>Streptacidiphilus</taxon>
    </lineage>
</organism>
<dbReference type="AlphaFoldDB" id="A0A2X0I8Q5"/>
<keyword evidence="2" id="KW-1185">Reference proteome</keyword>
<name>A0A2X0I8Q5_9ACTN</name>
<dbReference type="Proteomes" id="UP000248889">
    <property type="component" value="Unassembled WGS sequence"/>
</dbReference>
<gene>
    <name evidence="1" type="ORF">DN069_33710</name>
</gene>
<dbReference type="RefSeq" id="WP_111507051.1">
    <property type="nucleotide sequence ID" value="NZ_QKYN01000168.1"/>
</dbReference>
<dbReference type="SUPFAM" id="SSF54909">
    <property type="entry name" value="Dimeric alpha+beta barrel"/>
    <property type="match status" value="1"/>
</dbReference>
<dbReference type="OrthoDB" id="9804891at2"/>
<comment type="caution">
    <text evidence="1">The sequence shown here is derived from an EMBL/GenBank/DDBJ whole genome shotgun (WGS) entry which is preliminary data.</text>
</comment>
<keyword evidence="1" id="KW-0503">Monooxygenase</keyword>
<reference evidence="1 2" key="1">
    <citation type="submission" date="2018-06" db="EMBL/GenBank/DDBJ databases">
        <title>Streptacidiphilus pinicola sp. nov., isolated from pine grove soil.</title>
        <authorList>
            <person name="Roh S.G."/>
            <person name="Park S."/>
            <person name="Kim M.-K."/>
            <person name="Yun B.-R."/>
            <person name="Park J."/>
            <person name="Kim M.J."/>
            <person name="Kim Y.S."/>
            <person name="Kim S.B."/>
        </authorList>
    </citation>
    <scope>NUCLEOTIDE SEQUENCE [LARGE SCALE GENOMIC DNA]</scope>
    <source>
        <strain evidence="1 2">MMS16-CNU450</strain>
    </source>
</reference>
<protein>
    <submittedName>
        <fullName evidence="1">Antibiotic biosynthesis monooxygenase</fullName>
    </submittedName>
</protein>
<evidence type="ECO:0000313" key="2">
    <source>
        <dbReference type="Proteomes" id="UP000248889"/>
    </source>
</evidence>
<dbReference type="EMBL" id="QKYN01000168">
    <property type="protein sequence ID" value="RAG81274.1"/>
    <property type="molecule type" value="Genomic_DNA"/>
</dbReference>
<keyword evidence="1" id="KW-0560">Oxidoreductase</keyword>
<dbReference type="GO" id="GO:0004497">
    <property type="term" value="F:monooxygenase activity"/>
    <property type="evidence" value="ECO:0007669"/>
    <property type="project" value="UniProtKB-KW"/>
</dbReference>